<feature type="region of interest" description="Disordered" evidence="3">
    <location>
        <begin position="346"/>
        <end position="368"/>
    </location>
</feature>
<dbReference type="GO" id="GO:1990904">
    <property type="term" value="C:ribonucleoprotein complex"/>
    <property type="evidence" value="ECO:0007669"/>
    <property type="project" value="UniProtKB-KW"/>
</dbReference>
<dbReference type="InterPro" id="IPR012677">
    <property type="entry name" value="Nucleotide-bd_a/b_plait_sf"/>
</dbReference>
<dbReference type="AlphaFoldDB" id="A0AAE9WUY1"/>
<evidence type="ECO:0000256" key="4">
    <source>
        <dbReference type="SAM" id="Phobius"/>
    </source>
</evidence>
<protein>
    <submittedName>
        <fullName evidence="6">U1 small nuclear ribonucleoprotein A</fullName>
    </submittedName>
</protein>
<feature type="region of interest" description="Disordered" evidence="3">
    <location>
        <begin position="1"/>
        <end position="104"/>
    </location>
</feature>
<feature type="compositionally biased region" description="Low complexity" evidence="3">
    <location>
        <begin position="79"/>
        <end position="104"/>
    </location>
</feature>
<dbReference type="InterPro" id="IPR000504">
    <property type="entry name" value="RRM_dom"/>
</dbReference>
<dbReference type="SUPFAM" id="SSF54928">
    <property type="entry name" value="RNA-binding domain, RBD"/>
    <property type="match status" value="1"/>
</dbReference>
<sequence length="508" mass="58712">MSSNDSLNETCSNDNNKENAPNSDGNNLNEDKDNANNENSGAININNSEQINNNGRLNSAGNSKWSYDIPPPPDSNQYPNENNSNDDSNKNNPINSQNNPIFTNTNYNNKMMNNVKGAYNSYPQNMNTPMNMFPNADGMTNNLPLAMYQNAHNMLYNPMNYMNSKTYLKLLKYNKVITADPNIPPNETLYIKNLNDKIKCEDMKKSLKNIFNQYGLIEDIIVMKSFWRKGQAWIVYDTIESSTKALNALQGFVLFGKIMQINYSHNKSDVHTKRNGTFVERSKEPKKPKQIIEREKKQKEIFEKMQQNYFEMQINHIKAMHNEGLERNKNFDLSQMDKETLIARAQQKANEEKKRKKGEDPLQNNTNYNIPNIHPPQFYAMNNFAPIQNNPVIPYKILFVENVDENVNTEAFNDIFKAFSGFVEARIIPQRNVAFVDYTDESSATSAMKGTLFEICTNDKITFLHIIFIYLCPYSLFGIYDKFLVILKWKNINNCVSYAYKNTCKKYI</sequence>
<gene>
    <name evidence="6" type="ORF">Py17XNL_001400923</name>
</gene>
<evidence type="ECO:0000256" key="1">
    <source>
        <dbReference type="ARBA" id="ARBA00022884"/>
    </source>
</evidence>
<proteinExistence type="predicted"/>
<feature type="compositionally biased region" description="Polar residues" evidence="3">
    <location>
        <begin position="55"/>
        <end position="65"/>
    </location>
</feature>
<dbReference type="EMBL" id="CP115538">
    <property type="protein sequence ID" value="WBY60622.1"/>
    <property type="molecule type" value="Genomic_DNA"/>
</dbReference>
<dbReference type="FunFam" id="3.30.70.330:FF:000039">
    <property type="entry name" value="U1 small nuclear ribonucleoprotein A"/>
    <property type="match status" value="1"/>
</dbReference>
<dbReference type="InterPro" id="IPR035979">
    <property type="entry name" value="RBD_domain_sf"/>
</dbReference>
<keyword evidence="1 2" id="KW-0694">RNA-binding</keyword>
<dbReference type="PROSITE" id="PS50102">
    <property type="entry name" value="RRM"/>
    <property type="match status" value="2"/>
</dbReference>
<keyword evidence="4" id="KW-1133">Transmembrane helix</keyword>
<keyword evidence="4" id="KW-0812">Transmembrane</keyword>
<dbReference type="CDD" id="cd12246">
    <property type="entry name" value="RRM1_U1A_like"/>
    <property type="match status" value="1"/>
</dbReference>
<dbReference type="Proteomes" id="UP001054126">
    <property type="component" value="Chromosome 14"/>
</dbReference>
<feature type="transmembrane region" description="Helical" evidence="4">
    <location>
        <begin position="461"/>
        <end position="480"/>
    </location>
</feature>
<evidence type="ECO:0000313" key="6">
    <source>
        <dbReference type="EMBL" id="WBY60622.1"/>
    </source>
</evidence>
<feature type="domain" description="RRM" evidence="5">
    <location>
        <begin position="396"/>
        <end position="452"/>
    </location>
</feature>
<evidence type="ECO:0000256" key="3">
    <source>
        <dbReference type="SAM" id="MobiDB-lite"/>
    </source>
</evidence>
<name>A0AAE9WUY1_PLAYO</name>
<feature type="compositionally biased region" description="Basic and acidic residues" evidence="3">
    <location>
        <begin position="349"/>
        <end position="360"/>
    </location>
</feature>
<feature type="domain" description="RRM" evidence="5">
    <location>
        <begin position="187"/>
        <end position="266"/>
    </location>
</feature>
<evidence type="ECO:0000313" key="7">
    <source>
        <dbReference type="Proteomes" id="UP001054126"/>
    </source>
</evidence>
<dbReference type="PANTHER" id="PTHR10501">
    <property type="entry name" value="U1 SMALL NUCLEAR RIBONUCLEOPROTEIN A/U2 SMALL NUCLEAR RIBONUCLEOPROTEIN B"/>
    <property type="match status" value="1"/>
</dbReference>
<accession>A0AAE9WUY1</accession>
<feature type="compositionally biased region" description="Low complexity" evidence="3">
    <location>
        <begin position="36"/>
        <end position="54"/>
    </location>
</feature>
<reference evidence="6" key="1">
    <citation type="submission" date="2023-01" db="EMBL/GenBank/DDBJ databases">
        <title>Long-Read Genome Assembly and Gene Model Annotations for the Rodent Malaria Parasite Plasmodium yoelii 17XNL.</title>
        <authorList>
            <person name="Mitchell G.J."/>
            <person name="Sebastian A."/>
            <person name="Albert I."/>
            <person name="Lindner S.E."/>
        </authorList>
    </citation>
    <scope>NUCLEOTIDE SEQUENCE</scope>
    <source>
        <strain evidence="6">17XNL clone 1.1</strain>
    </source>
</reference>
<feature type="compositionally biased region" description="Polar residues" evidence="3">
    <location>
        <begin position="1"/>
        <end position="25"/>
    </location>
</feature>
<organism evidence="6 7">
    <name type="scientific">Plasmodium yoelii yoelii</name>
    <dbReference type="NCBI Taxonomy" id="73239"/>
    <lineage>
        <taxon>Eukaryota</taxon>
        <taxon>Sar</taxon>
        <taxon>Alveolata</taxon>
        <taxon>Apicomplexa</taxon>
        <taxon>Aconoidasida</taxon>
        <taxon>Haemosporida</taxon>
        <taxon>Plasmodiidae</taxon>
        <taxon>Plasmodium</taxon>
        <taxon>Plasmodium (Vinckeia)</taxon>
    </lineage>
</organism>
<evidence type="ECO:0000259" key="5">
    <source>
        <dbReference type="PROSITE" id="PS50102"/>
    </source>
</evidence>
<dbReference type="GO" id="GO:0003723">
    <property type="term" value="F:RNA binding"/>
    <property type="evidence" value="ECO:0007669"/>
    <property type="project" value="UniProtKB-UniRule"/>
</dbReference>
<dbReference type="Gene3D" id="3.30.70.330">
    <property type="match status" value="2"/>
</dbReference>
<dbReference type="SMART" id="SM00360">
    <property type="entry name" value="RRM"/>
    <property type="match status" value="2"/>
</dbReference>
<dbReference type="CDD" id="cd12247">
    <property type="entry name" value="RRM2_U1A_like"/>
    <property type="match status" value="1"/>
</dbReference>
<keyword evidence="6" id="KW-0687">Ribonucleoprotein</keyword>
<keyword evidence="4" id="KW-0472">Membrane</keyword>
<evidence type="ECO:0000256" key="2">
    <source>
        <dbReference type="PROSITE-ProRule" id="PRU00176"/>
    </source>
</evidence>
<dbReference type="Pfam" id="PF00076">
    <property type="entry name" value="RRM_1"/>
    <property type="match status" value="2"/>
</dbReference>